<evidence type="ECO:0000313" key="2">
    <source>
        <dbReference type="EMBL" id="KIM34092.1"/>
    </source>
</evidence>
<dbReference type="HOGENOM" id="CLU_368476_0_0_1"/>
<protein>
    <submittedName>
        <fullName evidence="2">Uncharacterized protein</fullName>
    </submittedName>
</protein>
<dbReference type="STRING" id="933852.A0A0C2XZ30"/>
<evidence type="ECO:0000313" key="3">
    <source>
        <dbReference type="Proteomes" id="UP000054097"/>
    </source>
</evidence>
<feature type="compositionally biased region" description="Polar residues" evidence="1">
    <location>
        <begin position="470"/>
        <end position="484"/>
    </location>
</feature>
<reference evidence="3" key="2">
    <citation type="submission" date="2015-01" db="EMBL/GenBank/DDBJ databases">
        <title>Evolutionary Origins and Diversification of the Mycorrhizal Mutualists.</title>
        <authorList>
            <consortium name="DOE Joint Genome Institute"/>
            <consortium name="Mycorrhizal Genomics Consortium"/>
            <person name="Kohler A."/>
            <person name="Kuo A."/>
            <person name="Nagy L.G."/>
            <person name="Floudas D."/>
            <person name="Copeland A."/>
            <person name="Barry K.W."/>
            <person name="Cichocki N."/>
            <person name="Veneault-Fourrey C."/>
            <person name="LaButti K."/>
            <person name="Lindquist E.A."/>
            <person name="Lipzen A."/>
            <person name="Lundell T."/>
            <person name="Morin E."/>
            <person name="Murat C."/>
            <person name="Riley R."/>
            <person name="Ohm R."/>
            <person name="Sun H."/>
            <person name="Tunlid A."/>
            <person name="Henrissat B."/>
            <person name="Grigoriev I.V."/>
            <person name="Hibbett D.S."/>
            <person name="Martin F."/>
        </authorList>
    </citation>
    <scope>NUCLEOTIDE SEQUENCE [LARGE SCALE GENOMIC DNA]</scope>
    <source>
        <strain evidence="3">MAFF 305830</strain>
    </source>
</reference>
<dbReference type="Proteomes" id="UP000054097">
    <property type="component" value="Unassembled WGS sequence"/>
</dbReference>
<dbReference type="InterPro" id="IPR016024">
    <property type="entry name" value="ARM-type_fold"/>
</dbReference>
<evidence type="ECO:0000256" key="1">
    <source>
        <dbReference type="SAM" id="MobiDB-lite"/>
    </source>
</evidence>
<reference evidence="2 3" key="1">
    <citation type="submission" date="2014-04" db="EMBL/GenBank/DDBJ databases">
        <authorList>
            <consortium name="DOE Joint Genome Institute"/>
            <person name="Kuo A."/>
            <person name="Zuccaro A."/>
            <person name="Kohler A."/>
            <person name="Nagy L.G."/>
            <person name="Floudas D."/>
            <person name="Copeland A."/>
            <person name="Barry K.W."/>
            <person name="Cichocki N."/>
            <person name="Veneault-Fourrey C."/>
            <person name="LaButti K."/>
            <person name="Lindquist E.A."/>
            <person name="Lipzen A."/>
            <person name="Lundell T."/>
            <person name="Morin E."/>
            <person name="Murat C."/>
            <person name="Sun H."/>
            <person name="Tunlid A."/>
            <person name="Henrissat B."/>
            <person name="Grigoriev I.V."/>
            <person name="Hibbett D.S."/>
            <person name="Martin F."/>
            <person name="Nordberg H.P."/>
            <person name="Cantor M.N."/>
            <person name="Hua S.X."/>
        </authorList>
    </citation>
    <scope>NUCLEOTIDE SEQUENCE [LARGE SCALE GENOMIC DNA]</scope>
    <source>
        <strain evidence="2 3">MAFF 305830</strain>
    </source>
</reference>
<feature type="region of interest" description="Disordered" evidence="1">
    <location>
        <begin position="470"/>
        <end position="553"/>
    </location>
</feature>
<sequence>MPAVSFSQLDSLVERARKTPTSETRDAAVQALLSFVRADNPKQRIKASTLLPEFHEISVQHRGTIHEAIFDLCEDPLEHVRIAGYHAIVDLSKRASAVRRKNADVLCQLLQSEGASELAVVRSCLSQHLRTTPDVTYSIFAEYLVTNDGNGPKRGPLMNVVLQFLDGGGLGSSWTDAAHNVSSNVAMDSFRQRDVEGGKGALLEVSWLQRNTLADAILKKSLLSALPCATLEEAQIITLGILFSMYSQCIPLGMDATELLDAIIEVSKLHARKKAPETNTPIDNALPWLHLGLSALSPITSPIPSFEPDPLLPRADPTPLLKACHTWIQSPLWERHSLDSRMQLTVILGVALRACNASLKNGRKLADGRGLTSTLLSTRNSIIDSMDPILRSWIDSNGYNGNDGTHQTVSELVLATSERKTEAKQSLSPDQITLFQHLQKAALSQSKRTNSTHLQELMQRLNLILLPSPSQKTVLPTKPTTNPLISLASPPPPRETPIDALSRKRVRKDLEGADQPTQPSHDEERNVKRQRIGAADPLSLLQKHRTPSVSPNIPVSLASRIENSPDTQMMDVANPKQKASVDTHTTASRFSIKGAAATKPIEKNNSTPQAQPVHGGLPEPPRPPALNRGSSVTSVMQKLNIRPAASTSGSFVNSSNGGIRTQSSSKSPAEIEDSVKLLLLGKTGGGSSNHGPPAALFQNTPRSSLLDRISGGGRPSPTSASQTSAPTIFDRVGIPQGARGNGNTGARNNGPKKRGT</sequence>
<name>A0A0C2XZ30_SERVB</name>
<gene>
    <name evidence="2" type="ORF">M408DRAFT_19050</name>
</gene>
<dbReference type="Pfam" id="PF05918">
    <property type="entry name" value="API5"/>
    <property type="match status" value="1"/>
</dbReference>
<feature type="compositionally biased region" description="Polar residues" evidence="1">
    <location>
        <begin position="646"/>
        <end position="667"/>
    </location>
</feature>
<dbReference type="EMBL" id="KN824277">
    <property type="protein sequence ID" value="KIM34092.1"/>
    <property type="molecule type" value="Genomic_DNA"/>
</dbReference>
<dbReference type="SUPFAM" id="SSF48371">
    <property type="entry name" value="ARM repeat"/>
    <property type="match status" value="1"/>
</dbReference>
<dbReference type="InterPro" id="IPR008383">
    <property type="entry name" value="API5"/>
</dbReference>
<feature type="compositionally biased region" description="Low complexity" evidence="1">
    <location>
        <begin position="715"/>
        <end position="727"/>
    </location>
</feature>
<organism evidence="2 3">
    <name type="scientific">Serendipita vermifera MAFF 305830</name>
    <dbReference type="NCBI Taxonomy" id="933852"/>
    <lineage>
        <taxon>Eukaryota</taxon>
        <taxon>Fungi</taxon>
        <taxon>Dikarya</taxon>
        <taxon>Basidiomycota</taxon>
        <taxon>Agaricomycotina</taxon>
        <taxon>Agaricomycetes</taxon>
        <taxon>Sebacinales</taxon>
        <taxon>Serendipitaceae</taxon>
        <taxon>Serendipita</taxon>
    </lineage>
</organism>
<proteinExistence type="predicted"/>
<keyword evidence="3" id="KW-1185">Reference proteome</keyword>
<dbReference type="OrthoDB" id="19224at2759"/>
<accession>A0A0C2XZ30</accession>
<feature type="region of interest" description="Disordered" evidence="1">
    <location>
        <begin position="601"/>
        <end position="633"/>
    </location>
</feature>
<feature type="region of interest" description="Disordered" evidence="1">
    <location>
        <begin position="646"/>
        <end position="756"/>
    </location>
</feature>
<dbReference type="AlphaFoldDB" id="A0A0C2XZ30"/>